<evidence type="ECO:0000256" key="3">
    <source>
        <dbReference type="SAM" id="MobiDB-lite"/>
    </source>
</evidence>
<sequence>ESVNTVFYRMGAQVGVEAVRQAAWDAGIPRQITPALGVPFDSLQNDDADGKGTGTTELGVTIGQYPVRPLDQAQGYATFASGGKYVPLHLVSRVTGADGNTLYSFSAAPKPAFDSDSGTNAAIARTVTESLTAVATSSGDGLAGGRPVAAKTGTAQLGNTGHNSEAWMVGYTPQAVTAVWFGNKKQPAAIYGNYHNGKGREHGYDVYGREEPGYIWQAYMNAYLHDKPVLPFPSAPVISGVPAPVTTTPDTTTDVSSTSTEPPPTTTETTGTTRSRSSDPSSATTRSTVSSPSRHSPVTG</sequence>
<evidence type="ECO:0000256" key="1">
    <source>
        <dbReference type="ARBA" id="ARBA00022676"/>
    </source>
</evidence>
<dbReference type="EMBL" id="VJWX01000761">
    <property type="protein sequence ID" value="TVT16797.1"/>
    <property type="molecule type" value="Genomic_DNA"/>
</dbReference>
<proteinExistence type="predicted"/>
<feature type="compositionally biased region" description="Polar residues" evidence="3">
    <location>
        <begin position="289"/>
        <end position="300"/>
    </location>
</feature>
<dbReference type="GO" id="GO:0008955">
    <property type="term" value="F:peptidoglycan glycosyltransferase activity"/>
    <property type="evidence" value="ECO:0007669"/>
    <property type="project" value="TreeGrafter"/>
</dbReference>
<evidence type="ECO:0000313" key="5">
    <source>
        <dbReference type="EMBL" id="TVT16797.1"/>
    </source>
</evidence>
<keyword evidence="6" id="KW-1185">Reference proteome</keyword>
<feature type="region of interest" description="Disordered" evidence="3">
    <location>
        <begin position="243"/>
        <end position="300"/>
    </location>
</feature>
<keyword evidence="2" id="KW-0808">Transferase</keyword>
<evidence type="ECO:0000259" key="4">
    <source>
        <dbReference type="Pfam" id="PF00905"/>
    </source>
</evidence>
<keyword evidence="1" id="KW-0328">Glycosyltransferase</keyword>
<reference evidence="5 6" key="1">
    <citation type="submission" date="2019-07" db="EMBL/GenBank/DDBJ databases">
        <authorList>
            <person name="Duangmal K."/>
            <person name="Teo W.F.A."/>
        </authorList>
    </citation>
    <scope>NUCLEOTIDE SEQUENCE [LARGE SCALE GENOMIC DNA]</scope>
    <source>
        <strain evidence="5 6">TBRC 6029</strain>
    </source>
</reference>
<dbReference type="InterPro" id="IPR050396">
    <property type="entry name" value="Glycosyltr_51/Transpeptidase"/>
</dbReference>
<protein>
    <submittedName>
        <fullName evidence="5">Penicillin-binding protein</fullName>
    </submittedName>
</protein>
<accession>A0A557ZXR5</accession>
<dbReference type="GO" id="GO:0008658">
    <property type="term" value="F:penicillin binding"/>
    <property type="evidence" value="ECO:0007669"/>
    <property type="project" value="InterPro"/>
</dbReference>
<dbReference type="Proteomes" id="UP000320011">
    <property type="component" value="Unassembled WGS sequence"/>
</dbReference>
<name>A0A557ZXR5_9PSEU</name>
<organism evidence="5 6">
    <name type="scientific">Amycolatopsis rhizosphaerae</name>
    <dbReference type="NCBI Taxonomy" id="2053003"/>
    <lineage>
        <taxon>Bacteria</taxon>
        <taxon>Bacillati</taxon>
        <taxon>Actinomycetota</taxon>
        <taxon>Actinomycetes</taxon>
        <taxon>Pseudonocardiales</taxon>
        <taxon>Pseudonocardiaceae</taxon>
        <taxon>Amycolatopsis</taxon>
    </lineage>
</organism>
<dbReference type="AlphaFoldDB" id="A0A557ZXR5"/>
<dbReference type="GO" id="GO:0030288">
    <property type="term" value="C:outer membrane-bounded periplasmic space"/>
    <property type="evidence" value="ECO:0007669"/>
    <property type="project" value="TreeGrafter"/>
</dbReference>
<dbReference type="GO" id="GO:0009252">
    <property type="term" value="P:peptidoglycan biosynthetic process"/>
    <property type="evidence" value="ECO:0007669"/>
    <property type="project" value="TreeGrafter"/>
</dbReference>
<feature type="compositionally biased region" description="Low complexity" evidence="3">
    <location>
        <begin position="243"/>
        <end position="288"/>
    </location>
</feature>
<dbReference type="PANTHER" id="PTHR32282:SF34">
    <property type="entry name" value="PENICILLIN-BINDING PROTEIN 1A"/>
    <property type="match status" value="1"/>
</dbReference>
<feature type="domain" description="Penicillin-binding protein transpeptidase" evidence="4">
    <location>
        <begin position="1"/>
        <end position="177"/>
    </location>
</feature>
<evidence type="ECO:0000256" key="2">
    <source>
        <dbReference type="ARBA" id="ARBA00022679"/>
    </source>
</evidence>
<dbReference type="InterPro" id="IPR012338">
    <property type="entry name" value="Beta-lactam/transpept-like"/>
</dbReference>
<dbReference type="RefSeq" id="WP_281287669.1">
    <property type="nucleotide sequence ID" value="NZ_VJWX01000761.1"/>
</dbReference>
<reference evidence="5 6" key="2">
    <citation type="submission" date="2019-08" db="EMBL/GenBank/DDBJ databases">
        <title>Amycolatopsis acidicola sp. nov., isolated from peat swamp forest soil.</title>
        <authorList>
            <person name="Srisuk N."/>
        </authorList>
    </citation>
    <scope>NUCLEOTIDE SEQUENCE [LARGE SCALE GENOMIC DNA]</scope>
    <source>
        <strain evidence="5 6">TBRC 6029</strain>
    </source>
</reference>
<dbReference type="SUPFAM" id="SSF56601">
    <property type="entry name" value="beta-lactamase/transpeptidase-like"/>
    <property type="match status" value="1"/>
</dbReference>
<dbReference type="PANTHER" id="PTHR32282">
    <property type="entry name" value="BINDING PROTEIN TRANSPEPTIDASE, PUTATIVE-RELATED"/>
    <property type="match status" value="1"/>
</dbReference>
<gene>
    <name evidence="5" type="ORF">FNH05_36545</name>
</gene>
<dbReference type="Gene3D" id="3.40.710.10">
    <property type="entry name" value="DD-peptidase/beta-lactamase superfamily"/>
    <property type="match status" value="1"/>
</dbReference>
<feature type="non-terminal residue" evidence="5">
    <location>
        <position position="1"/>
    </location>
</feature>
<dbReference type="InterPro" id="IPR001460">
    <property type="entry name" value="PCN-bd_Tpept"/>
</dbReference>
<evidence type="ECO:0000313" key="6">
    <source>
        <dbReference type="Proteomes" id="UP000320011"/>
    </source>
</evidence>
<comment type="caution">
    <text evidence="5">The sequence shown here is derived from an EMBL/GenBank/DDBJ whole genome shotgun (WGS) entry which is preliminary data.</text>
</comment>
<dbReference type="Pfam" id="PF00905">
    <property type="entry name" value="Transpeptidase"/>
    <property type="match status" value="1"/>
</dbReference>